<protein>
    <recommendedName>
        <fullName evidence="1">ABM domain-containing protein</fullName>
    </recommendedName>
</protein>
<organism evidence="2 3">
    <name type="scientific">Sphaeroforma arctica JP610</name>
    <dbReference type="NCBI Taxonomy" id="667725"/>
    <lineage>
        <taxon>Eukaryota</taxon>
        <taxon>Ichthyosporea</taxon>
        <taxon>Ichthyophonida</taxon>
        <taxon>Sphaeroforma</taxon>
    </lineage>
</organism>
<gene>
    <name evidence="2" type="ORF">SARC_07947</name>
</gene>
<accession>A0A0L0FS91</accession>
<dbReference type="InterPro" id="IPR011008">
    <property type="entry name" value="Dimeric_a/b-barrel"/>
</dbReference>
<keyword evidence="3" id="KW-1185">Reference proteome</keyword>
<dbReference type="Proteomes" id="UP000054560">
    <property type="component" value="Unassembled WGS sequence"/>
</dbReference>
<proteinExistence type="predicted"/>
<evidence type="ECO:0000313" key="3">
    <source>
        <dbReference type="Proteomes" id="UP000054560"/>
    </source>
</evidence>
<dbReference type="eggNOG" id="ENOG502SGX8">
    <property type="taxonomic scope" value="Eukaryota"/>
</dbReference>
<dbReference type="EMBL" id="KQ242265">
    <property type="protein sequence ID" value="KNC79667.1"/>
    <property type="molecule type" value="Genomic_DNA"/>
</dbReference>
<dbReference type="InterPro" id="IPR007138">
    <property type="entry name" value="ABM_dom"/>
</dbReference>
<dbReference type="RefSeq" id="XP_014153569.1">
    <property type="nucleotide sequence ID" value="XM_014298094.1"/>
</dbReference>
<dbReference type="Gene3D" id="3.30.70.100">
    <property type="match status" value="1"/>
</dbReference>
<sequence length="121" mass="13584">MSSKQLITILPYYKVKNNGADDMRKVMNDGVEIVHANEPGCLFFSFIVNGNEVFVREGYASADAVKKHMVNCGALAVKFLESADLVKCEMHGPKKELDQLGETLQVFNPAYWYEEGLVHLQ</sequence>
<evidence type="ECO:0000259" key="1">
    <source>
        <dbReference type="Pfam" id="PF03992"/>
    </source>
</evidence>
<dbReference type="OrthoDB" id="424421at2759"/>
<dbReference type="AlphaFoldDB" id="A0A0L0FS91"/>
<feature type="domain" description="ABM" evidence="1">
    <location>
        <begin position="8"/>
        <end position="69"/>
    </location>
</feature>
<dbReference type="GeneID" id="25908451"/>
<name>A0A0L0FS91_9EUKA</name>
<dbReference type="SUPFAM" id="SSF54909">
    <property type="entry name" value="Dimeric alpha+beta barrel"/>
    <property type="match status" value="1"/>
</dbReference>
<evidence type="ECO:0000313" key="2">
    <source>
        <dbReference type="EMBL" id="KNC79667.1"/>
    </source>
</evidence>
<dbReference type="Pfam" id="PF03992">
    <property type="entry name" value="ABM"/>
    <property type="match status" value="1"/>
</dbReference>
<reference evidence="2 3" key="1">
    <citation type="submission" date="2011-02" db="EMBL/GenBank/DDBJ databases">
        <title>The Genome Sequence of Sphaeroforma arctica JP610.</title>
        <authorList>
            <consortium name="The Broad Institute Genome Sequencing Platform"/>
            <person name="Russ C."/>
            <person name="Cuomo C."/>
            <person name="Young S.K."/>
            <person name="Zeng Q."/>
            <person name="Gargeya S."/>
            <person name="Alvarado L."/>
            <person name="Berlin A."/>
            <person name="Chapman S.B."/>
            <person name="Chen Z."/>
            <person name="Freedman E."/>
            <person name="Gellesch M."/>
            <person name="Goldberg J."/>
            <person name="Griggs A."/>
            <person name="Gujja S."/>
            <person name="Heilman E."/>
            <person name="Heiman D."/>
            <person name="Howarth C."/>
            <person name="Mehta T."/>
            <person name="Neiman D."/>
            <person name="Pearson M."/>
            <person name="Roberts A."/>
            <person name="Saif S."/>
            <person name="Shea T."/>
            <person name="Shenoy N."/>
            <person name="Sisk P."/>
            <person name="Stolte C."/>
            <person name="Sykes S."/>
            <person name="White J."/>
            <person name="Yandava C."/>
            <person name="Burger G."/>
            <person name="Gray M.W."/>
            <person name="Holland P.W.H."/>
            <person name="King N."/>
            <person name="Lang F.B.F."/>
            <person name="Roger A.J."/>
            <person name="Ruiz-Trillo I."/>
            <person name="Haas B."/>
            <person name="Nusbaum C."/>
            <person name="Birren B."/>
        </authorList>
    </citation>
    <scope>NUCLEOTIDE SEQUENCE [LARGE SCALE GENOMIC DNA]</scope>
    <source>
        <strain evidence="2 3">JP610</strain>
    </source>
</reference>